<evidence type="ECO:0000256" key="9">
    <source>
        <dbReference type="ARBA" id="ARBA00023224"/>
    </source>
</evidence>
<evidence type="ECO:0000256" key="2">
    <source>
        <dbReference type="ARBA" id="ARBA00022475"/>
    </source>
</evidence>
<feature type="transmembrane region" description="Helical" evidence="10">
    <location>
        <begin position="135"/>
        <end position="154"/>
    </location>
</feature>
<keyword evidence="3" id="KW-0716">Sensory transduction</keyword>
<sequence>MELPEDLQKQNIINLNVRLIQGCGYLREDSINTRRIIIVFMTIMKYSSIFLYISFLVGAVVEMYKLHNTIHDLGEGIVFIVTITKTMTKLFSLIQNKEDYLHLIHSFGDIFIHDEPLTAKQSLVIKSYLVLANKLIKCIWYSSIIMAIIFLGNVTPPDDRDRDFVPAWEASSRVTIPFQTANSPFYLLRVLYATAAIAIGYFITTVLNTFGFLLLIYETAQFALLADTLKHITENVTKMAGEAEGSQPLGDAVNNLTGTRPRGFQDFLLDKRTKDYGTKKYKEKEHEAKLESDFNEMLADPETENMFEDCEDRFHTKMHKYLNRCIQYHQKRLTNTKLLNRLLGPLIFWQILS</sequence>
<comment type="subcellular location">
    <subcellularLocation>
        <location evidence="1">Cell membrane</location>
        <topology evidence="1">Multi-pass membrane protein</topology>
    </subcellularLocation>
</comment>
<evidence type="ECO:0000256" key="1">
    <source>
        <dbReference type="ARBA" id="ARBA00004651"/>
    </source>
</evidence>
<keyword evidence="12" id="KW-1185">Reference proteome</keyword>
<evidence type="ECO:0000256" key="8">
    <source>
        <dbReference type="ARBA" id="ARBA00023170"/>
    </source>
</evidence>
<evidence type="ECO:0000256" key="5">
    <source>
        <dbReference type="ARBA" id="ARBA00022725"/>
    </source>
</evidence>
<dbReference type="InterPro" id="IPR004117">
    <property type="entry name" value="7tm6_olfct_rcpt"/>
</dbReference>
<dbReference type="GO" id="GO:0004984">
    <property type="term" value="F:olfactory receptor activity"/>
    <property type="evidence" value="ECO:0007669"/>
    <property type="project" value="InterPro"/>
</dbReference>
<dbReference type="Proteomes" id="UP000027135">
    <property type="component" value="Unassembled WGS sequence"/>
</dbReference>
<protein>
    <recommendedName>
        <fullName evidence="13">Odorant receptor</fullName>
    </recommendedName>
</protein>
<dbReference type="InParanoid" id="A0A067RF54"/>
<accession>A0A067RF54</accession>
<dbReference type="GO" id="GO:0007165">
    <property type="term" value="P:signal transduction"/>
    <property type="evidence" value="ECO:0007669"/>
    <property type="project" value="UniProtKB-KW"/>
</dbReference>
<keyword evidence="2" id="KW-1003">Cell membrane</keyword>
<feature type="non-terminal residue" evidence="11">
    <location>
        <position position="353"/>
    </location>
</feature>
<dbReference type="EMBL" id="KK852504">
    <property type="protein sequence ID" value="KDR22511.1"/>
    <property type="molecule type" value="Genomic_DNA"/>
</dbReference>
<keyword evidence="4 10" id="KW-0812">Transmembrane</keyword>
<evidence type="ECO:0000256" key="7">
    <source>
        <dbReference type="ARBA" id="ARBA00023136"/>
    </source>
</evidence>
<evidence type="ECO:0000256" key="4">
    <source>
        <dbReference type="ARBA" id="ARBA00022692"/>
    </source>
</evidence>
<dbReference type="Pfam" id="PF02949">
    <property type="entry name" value="7tm_6"/>
    <property type="match status" value="1"/>
</dbReference>
<dbReference type="GO" id="GO:0005886">
    <property type="term" value="C:plasma membrane"/>
    <property type="evidence" value="ECO:0007669"/>
    <property type="project" value="UniProtKB-SubCell"/>
</dbReference>
<feature type="transmembrane region" description="Helical" evidence="10">
    <location>
        <begin position="36"/>
        <end position="61"/>
    </location>
</feature>
<feature type="transmembrane region" description="Helical" evidence="10">
    <location>
        <begin position="190"/>
        <end position="217"/>
    </location>
</feature>
<dbReference type="PANTHER" id="PTHR21137:SF35">
    <property type="entry name" value="ODORANT RECEPTOR 19A-RELATED"/>
    <property type="match status" value="1"/>
</dbReference>
<reference evidence="11 12" key="1">
    <citation type="journal article" date="2014" name="Nat. Commun.">
        <title>Molecular traces of alternative social organization in a termite genome.</title>
        <authorList>
            <person name="Terrapon N."/>
            <person name="Li C."/>
            <person name="Robertson H.M."/>
            <person name="Ji L."/>
            <person name="Meng X."/>
            <person name="Booth W."/>
            <person name="Chen Z."/>
            <person name="Childers C.P."/>
            <person name="Glastad K.M."/>
            <person name="Gokhale K."/>
            <person name="Gowin J."/>
            <person name="Gronenberg W."/>
            <person name="Hermansen R.A."/>
            <person name="Hu H."/>
            <person name="Hunt B.G."/>
            <person name="Huylmans A.K."/>
            <person name="Khalil S.M."/>
            <person name="Mitchell R.D."/>
            <person name="Munoz-Torres M.C."/>
            <person name="Mustard J.A."/>
            <person name="Pan H."/>
            <person name="Reese J.T."/>
            <person name="Scharf M.E."/>
            <person name="Sun F."/>
            <person name="Vogel H."/>
            <person name="Xiao J."/>
            <person name="Yang W."/>
            <person name="Yang Z."/>
            <person name="Yang Z."/>
            <person name="Zhou J."/>
            <person name="Zhu J."/>
            <person name="Brent C.S."/>
            <person name="Elsik C.G."/>
            <person name="Goodisman M.A."/>
            <person name="Liberles D.A."/>
            <person name="Roe R.M."/>
            <person name="Vargo E.L."/>
            <person name="Vilcinskas A."/>
            <person name="Wang J."/>
            <person name="Bornberg-Bauer E."/>
            <person name="Korb J."/>
            <person name="Zhang G."/>
            <person name="Liebig J."/>
        </authorList>
    </citation>
    <scope>NUCLEOTIDE SEQUENCE [LARGE SCALE GENOMIC DNA]</scope>
    <source>
        <tissue evidence="11">Whole organism</tissue>
    </source>
</reference>
<keyword evidence="8" id="KW-0675">Receptor</keyword>
<evidence type="ECO:0000256" key="6">
    <source>
        <dbReference type="ARBA" id="ARBA00022989"/>
    </source>
</evidence>
<evidence type="ECO:0000256" key="10">
    <source>
        <dbReference type="SAM" id="Phobius"/>
    </source>
</evidence>
<keyword evidence="9" id="KW-0807">Transducer</keyword>
<gene>
    <name evidence="11" type="ORF">L798_02225</name>
</gene>
<dbReference type="GO" id="GO:0005549">
    <property type="term" value="F:odorant binding"/>
    <property type="evidence" value="ECO:0007669"/>
    <property type="project" value="InterPro"/>
</dbReference>
<dbReference type="AlphaFoldDB" id="A0A067RF54"/>
<evidence type="ECO:0000313" key="12">
    <source>
        <dbReference type="Proteomes" id="UP000027135"/>
    </source>
</evidence>
<evidence type="ECO:0008006" key="13">
    <source>
        <dbReference type="Google" id="ProtNLM"/>
    </source>
</evidence>
<keyword evidence="6 10" id="KW-1133">Transmembrane helix</keyword>
<name>A0A067RF54_ZOONE</name>
<dbReference type="PANTHER" id="PTHR21137">
    <property type="entry name" value="ODORANT RECEPTOR"/>
    <property type="match status" value="1"/>
</dbReference>
<evidence type="ECO:0000256" key="3">
    <source>
        <dbReference type="ARBA" id="ARBA00022606"/>
    </source>
</evidence>
<keyword evidence="7 10" id="KW-0472">Membrane</keyword>
<organism evidence="11 12">
    <name type="scientific">Zootermopsis nevadensis</name>
    <name type="common">Dampwood termite</name>
    <dbReference type="NCBI Taxonomy" id="136037"/>
    <lineage>
        <taxon>Eukaryota</taxon>
        <taxon>Metazoa</taxon>
        <taxon>Ecdysozoa</taxon>
        <taxon>Arthropoda</taxon>
        <taxon>Hexapoda</taxon>
        <taxon>Insecta</taxon>
        <taxon>Pterygota</taxon>
        <taxon>Neoptera</taxon>
        <taxon>Polyneoptera</taxon>
        <taxon>Dictyoptera</taxon>
        <taxon>Blattodea</taxon>
        <taxon>Blattoidea</taxon>
        <taxon>Termitoidae</taxon>
        <taxon>Termopsidae</taxon>
        <taxon>Zootermopsis</taxon>
    </lineage>
</organism>
<proteinExistence type="predicted"/>
<keyword evidence="5" id="KW-0552">Olfaction</keyword>
<evidence type="ECO:0000313" key="11">
    <source>
        <dbReference type="EMBL" id="KDR22511.1"/>
    </source>
</evidence>